<sequence>MSSEEVAEFYNNLAGQNVEERKFSRIVYLRSFNNWIKSMMIQEACETMKDPTEASILDLCCGKGGDMFKWQRADVSEVLFVDIAQKSMEECQDRYYKSRTKNSGYPQFGVHFIVMDVTEDDLVQKLPRKMQCEVVSCQFALHYAFRSEKHLRRVLWNVSNCLKTGGEFIGTIADGEKIVSYLRRTPNGIFQNEVVKIEYLEPNITNWANLTPPLFGAKILFNLDTQVNCPEYLAYLPLLEEIAKEFKLELKVMIAKEFKLELKVMCTFPEAIERYNKIDQRVLLSKMKALEEYPVEDDRLSNVRETLVGHKKFKEEYEHVEKERKKILSSGDRKIQSCIGTLSKSEWETINMYSMFIFRKKA</sequence>
<proteinExistence type="predicted"/>
<dbReference type="WBParaSite" id="JU765_v2.g16604.t2">
    <property type="protein sequence ID" value="JU765_v2.g16604.t2"/>
    <property type="gene ID" value="JU765_v2.g16604"/>
</dbReference>
<dbReference type="Proteomes" id="UP000887576">
    <property type="component" value="Unplaced"/>
</dbReference>
<evidence type="ECO:0000313" key="1">
    <source>
        <dbReference type="Proteomes" id="UP000887576"/>
    </source>
</evidence>
<reference evidence="2" key="1">
    <citation type="submission" date="2022-11" db="UniProtKB">
        <authorList>
            <consortium name="WormBaseParasite"/>
        </authorList>
    </citation>
    <scope>IDENTIFICATION</scope>
</reference>
<organism evidence="1 2">
    <name type="scientific">Panagrolaimus sp. JU765</name>
    <dbReference type="NCBI Taxonomy" id="591449"/>
    <lineage>
        <taxon>Eukaryota</taxon>
        <taxon>Metazoa</taxon>
        <taxon>Ecdysozoa</taxon>
        <taxon>Nematoda</taxon>
        <taxon>Chromadorea</taxon>
        <taxon>Rhabditida</taxon>
        <taxon>Tylenchina</taxon>
        <taxon>Panagrolaimomorpha</taxon>
        <taxon>Panagrolaimoidea</taxon>
        <taxon>Panagrolaimidae</taxon>
        <taxon>Panagrolaimus</taxon>
    </lineage>
</organism>
<name>A0AC34QIM8_9BILA</name>
<protein>
    <submittedName>
        <fullName evidence="2">mRNA cap guanine-N7 methyltransferase</fullName>
    </submittedName>
</protein>
<evidence type="ECO:0000313" key="2">
    <source>
        <dbReference type="WBParaSite" id="JU765_v2.g16604.t2"/>
    </source>
</evidence>
<accession>A0AC34QIM8</accession>